<evidence type="ECO:0000313" key="2">
    <source>
        <dbReference type="EMBL" id="KAK9996939.1"/>
    </source>
</evidence>
<dbReference type="InterPro" id="IPR044730">
    <property type="entry name" value="RNase_H-like_dom_plant"/>
</dbReference>
<dbReference type="CDD" id="cd06222">
    <property type="entry name" value="RNase_H_like"/>
    <property type="match status" value="1"/>
</dbReference>
<evidence type="ECO:0000259" key="1">
    <source>
        <dbReference type="Pfam" id="PF13456"/>
    </source>
</evidence>
<dbReference type="GO" id="GO:0003676">
    <property type="term" value="F:nucleic acid binding"/>
    <property type="evidence" value="ECO:0007669"/>
    <property type="project" value="InterPro"/>
</dbReference>
<dbReference type="SUPFAM" id="SSF53098">
    <property type="entry name" value="Ribonuclease H-like"/>
    <property type="match status" value="1"/>
</dbReference>
<dbReference type="InterPro" id="IPR053151">
    <property type="entry name" value="RNase_H-like"/>
</dbReference>
<dbReference type="Gene3D" id="3.30.420.10">
    <property type="entry name" value="Ribonuclease H-like superfamily/Ribonuclease H"/>
    <property type="match status" value="1"/>
</dbReference>
<organism evidence="2 3">
    <name type="scientific">Lithocarpus litseifolius</name>
    <dbReference type="NCBI Taxonomy" id="425828"/>
    <lineage>
        <taxon>Eukaryota</taxon>
        <taxon>Viridiplantae</taxon>
        <taxon>Streptophyta</taxon>
        <taxon>Embryophyta</taxon>
        <taxon>Tracheophyta</taxon>
        <taxon>Spermatophyta</taxon>
        <taxon>Magnoliopsida</taxon>
        <taxon>eudicotyledons</taxon>
        <taxon>Gunneridae</taxon>
        <taxon>Pentapetalae</taxon>
        <taxon>rosids</taxon>
        <taxon>fabids</taxon>
        <taxon>Fagales</taxon>
        <taxon>Fagaceae</taxon>
        <taxon>Lithocarpus</taxon>
    </lineage>
</organism>
<gene>
    <name evidence="2" type="ORF">SO802_021625</name>
</gene>
<dbReference type="GO" id="GO:0004523">
    <property type="term" value="F:RNA-DNA hybrid ribonuclease activity"/>
    <property type="evidence" value="ECO:0007669"/>
    <property type="project" value="InterPro"/>
</dbReference>
<dbReference type="PANTHER" id="PTHR47723:SF21">
    <property type="entry name" value="POLYNUCLEOTIDYL TRANSFERASE, RIBONUCLEASE H-LIKE SUPERFAMILY PROTEIN"/>
    <property type="match status" value="1"/>
</dbReference>
<dbReference type="PANTHER" id="PTHR47723">
    <property type="entry name" value="OS05G0353850 PROTEIN"/>
    <property type="match status" value="1"/>
</dbReference>
<proteinExistence type="predicted"/>
<reference evidence="2 3" key="1">
    <citation type="submission" date="2024-01" db="EMBL/GenBank/DDBJ databases">
        <title>A telomere-to-telomere, gap-free genome of sweet tea (Lithocarpus litseifolius).</title>
        <authorList>
            <person name="Zhou J."/>
        </authorList>
    </citation>
    <scope>NUCLEOTIDE SEQUENCE [LARGE SCALE GENOMIC DNA]</scope>
    <source>
        <strain evidence="2">Zhou-2022a</strain>
        <tissue evidence="2">Leaf</tissue>
    </source>
</reference>
<protein>
    <recommendedName>
        <fullName evidence="1">RNase H type-1 domain-containing protein</fullName>
    </recommendedName>
</protein>
<accession>A0AAW2CFB8</accession>
<evidence type="ECO:0000313" key="3">
    <source>
        <dbReference type="Proteomes" id="UP001459277"/>
    </source>
</evidence>
<dbReference type="AlphaFoldDB" id="A0AAW2CFB8"/>
<dbReference type="Pfam" id="PF13456">
    <property type="entry name" value="RVT_3"/>
    <property type="match status" value="1"/>
</dbReference>
<feature type="domain" description="RNase H type-1" evidence="1">
    <location>
        <begin position="5"/>
        <end position="89"/>
    </location>
</feature>
<name>A0AAW2CFB8_9ROSI</name>
<dbReference type="InterPro" id="IPR012337">
    <property type="entry name" value="RNaseH-like_sf"/>
</dbReference>
<dbReference type="Proteomes" id="UP001459277">
    <property type="component" value="Unassembled WGS sequence"/>
</dbReference>
<sequence>MKPHSVEVLELLAARRAALFSQELGLDRVIFEGDSKQVMKALQWGGWDFASGGHFIRDILCIVNSFVSTSFSHVCRRGNAVAHALAQRARHCFPISIWLESYPTDISSFVLADIQHLLY</sequence>
<dbReference type="InterPro" id="IPR036397">
    <property type="entry name" value="RNaseH_sf"/>
</dbReference>
<keyword evidence="3" id="KW-1185">Reference proteome</keyword>
<comment type="caution">
    <text evidence="2">The sequence shown here is derived from an EMBL/GenBank/DDBJ whole genome shotgun (WGS) entry which is preliminary data.</text>
</comment>
<dbReference type="InterPro" id="IPR002156">
    <property type="entry name" value="RNaseH_domain"/>
</dbReference>
<dbReference type="EMBL" id="JAZDWU010000007">
    <property type="protein sequence ID" value="KAK9996939.1"/>
    <property type="molecule type" value="Genomic_DNA"/>
</dbReference>